<evidence type="ECO:0000313" key="1">
    <source>
        <dbReference type="EMBL" id="MET1255451.1"/>
    </source>
</evidence>
<dbReference type="Proteomes" id="UP001548189">
    <property type="component" value="Unassembled WGS sequence"/>
</dbReference>
<name>A0ABV2BU46_9GAMM</name>
<comment type="caution">
    <text evidence="1">The sequence shown here is derived from an EMBL/GenBank/DDBJ whole genome shotgun (WGS) entry which is preliminary data.</text>
</comment>
<proteinExistence type="predicted"/>
<dbReference type="EMBL" id="JBEVCJ010000010">
    <property type="protein sequence ID" value="MET1255451.1"/>
    <property type="molecule type" value="Genomic_DNA"/>
</dbReference>
<gene>
    <name evidence="1" type="ORF">ABVT43_09965</name>
</gene>
<sequence>MDKLSNFYLELSTNATKMARYNRGANEQEVFKNRRSMLESEGIEASDEIISLSQSQLHEILAQHLGNSNEQWRDLKNYAGNTDNNVGKLGKRSH</sequence>
<evidence type="ECO:0000313" key="2">
    <source>
        <dbReference type="Proteomes" id="UP001548189"/>
    </source>
</evidence>
<dbReference type="RefSeq" id="WP_353896037.1">
    <property type="nucleotide sequence ID" value="NZ_JBEVCJ010000010.1"/>
</dbReference>
<keyword evidence="2" id="KW-1185">Reference proteome</keyword>
<accession>A0ABV2BU46</accession>
<protein>
    <submittedName>
        <fullName evidence="1">Uncharacterized protein</fullName>
    </submittedName>
</protein>
<organism evidence="1 2">
    <name type="scientific">Aliikangiella maris</name>
    <dbReference type="NCBI Taxonomy" id="3162458"/>
    <lineage>
        <taxon>Bacteria</taxon>
        <taxon>Pseudomonadati</taxon>
        <taxon>Pseudomonadota</taxon>
        <taxon>Gammaproteobacteria</taxon>
        <taxon>Oceanospirillales</taxon>
        <taxon>Pleioneaceae</taxon>
        <taxon>Aliikangiella</taxon>
    </lineage>
</organism>
<reference evidence="1 2" key="1">
    <citation type="submission" date="2024-06" db="EMBL/GenBank/DDBJ databases">
        <authorList>
            <person name="Li F."/>
        </authorList>
    </citation>
    <scope>NUCLEOTIDE SEQUENCE [LARGE SCALE GENOMIC DNA]</scope>
    <source>
        <strain evidence="1 2">GXAS 311</strain>
    </source>
</reference>